<name>A0ACB9LP92_9MYRT</name>
<gene>
    <name evidence="1" type="ORF">MLD38_037321</name>
</gene>
<evidence type="ECO:0000313" key="2">
    <source>
        <dbReference type="Proteomes" id="UP001057402"/>
    </source>
</evidence>
<evidence type="ECO:0000313" key="1">
    <source>
        <dbReference type="EMBL" id="KAI4312514.1"/>
    </source>
</evidence>
<dbReference type="Proteomes" id="UP001057402">
    <property type="component" value="Chromosome 11"/>
</dbReference>
<keyword evidence="2" id="KW-1185">Reference proteome</keyword>
<sequence>MTLQFETRQRQQPEQQKQQQEACLSRLYKSILSWDYFQLLKYSNRQDSTKGGDQPGIKRVQNTYQSVDDYISTFEPLLFEEIKAQIVQRNEGDEDSVVEWKLAVVNKCSESDGFHLPEIRYGSSFKDFSISQNDLVLLSKEKFEEGKKLPTTFAFALVEHRNVEERGGSGQTPDFHYVVHLRLRMYLAGEVTSTNTGNIKSSARLQNMRMLLNDVGNPLYILKLCSLSTISREYVAVCSIGSLPFRDLILGVVSENKSNAAQAWKISKPLMDYIKSNLNESQQQAIHVGLSRNPFILIQGPPGTGKTQTILGLLSAILHAMPERVHAQNKLGAIKHGAELPIQDKYVHWGQASPWLGNVNPRDESLPTDGDDGFFPISGNELKPEVVNSRRRYRARVLVCAPSNSALDEIVLRVLNSGIRDEDGHAYNPKIVRIGLKAHHSVQAVSMDHLVQQKQSQGSGGTDADSIRAKIVDEAVIVFSTLSFSGSTIFSKLKHGFDVVIIDEAAQAVEPSTLVPLSNGCKQVFLVGDPVQLPATVISVVANKHGYGMSMFQRFQKAGYPVLMLKEQYRMHPEIRSFPSKEFYNEELEDGPDVIIQTGRIWHQFRCFGPFCFFDIVDGKESQPSGSGSRVNVDEVEFVVLMYLKLVARYPELKSSSRTAIISPYNYQVKLLKDRFQDIFKEDSRKVVDIITVDGCQGREKDVVIFSCVRASESKSIGFVADYRRMNVAITRARSSVLVVGSATTLRNDKHWNNLIEAAAKTGSLYKVSKPYQSFFSDGELETMRVKKDADLSGYAEMPSEMDNVATVYTGDTEPAAADDDDHGDGYEEMDFDGED</sequence>
<organism evidence="1 2">
    <name type="scientific">Melastoma candidum</name>
    <dbReference type="NCBI Taxonomy" id="119954"/>
    <lineage>
        <taxon>Eukaryota</taxon>
        <taxon>Viridiplantae</taxon>
        <taxon>Streptophyta</taxon>
        <taxon>Embryophyta</taxon>
        <taxon>Tracheophyta</taxon>
        <taxon>Spermatophyta</taxon>
        <taxon>Magnoliopsida</taxon>
        <taxon>eudicotyledons</taxon>
        <taxon>Gunneridae</taxon>
        <taxon>Pentapetalae</taxon>
        <taxon>rosids</taxon>
        <taxon>malvids</taxon>
        <taxon>Myrtales</taxon>
        <taxon>Melastomataceae</taxon>
        <taxon>Melastomatoideae</taxon>
        <taxon>Melastomateae</taxon>
        <taxon>Melastoma</taxon>
    </lineage>
</organism>
<accession>A0ACB9LP92</accession>
<proteinExistence type="predicted"/>
<reference evidence="2" key="1">
    <citation type="journal article" date="2023" name="Front. Plant Sci.">
        <title>Chromosomal-level genome assembly of Melastoma candidum provides insights into trichome evolution.</title>
        <authorList>
            <person name="Zhong Y."/>
            <person name="Wu W."/>
            <person name="Sun C."/>
            <person name="Zou P."/>
            <person name="Liu Y."/>
            <person name="Dai S."/>
            <person name="Zhou R."/>
        </authorList>
    </citation>
    <scope>NUCLEOTIDE SEQUENCE [LARGE SCALE GENOMIC DNA]</scope>
</reference>
<comment type="caution">
    <text evidence="1">The sequence shown here is derived from an EMBL/GenBank/DDBJ whole genome shotgun (WGS) entry which is preliminary data.</text>
</comment>
<protein>
    <submittedName>
        <fullName evidence="1">Uncharacterized protein</fullName>
    </submittedName>
</protein>
<dbReference type="EMBL" id="CM042890">
    <property type="protein sequence ID" value="KAI4312514.1"/>
    <property type="molecule type" value="Genomic_DNA"/>
</dbReference>